<dbReference type="InterPro" id="IPR021971">
    <property type="entry name" value="Salp15"/>
</dbReference>
<proteinExistence type="evidence at transcript level"/>
<evidence type="ECO:0000256" key="6">
    <source>
        <dbReference type="SAM" id="SignalP"/>
    </source>
</evidence>
<comment type="subcellular location">
    <subcellularLocation>
        <location evidence="1">Secreted</location>
    </subcellularLocation>
</comment>
<feature type="signal peptide" evidence="6">
    <location>
        <begin position="1"/>
        <end position="18"/>
    </location>
</feature>
<sequence length="104" mass="11242">MILPLSVVLLATFDYIHATQCSAELSDYMNMRCRGLASAKLTYAGFSACSFTCKGTNAQGKLQSTTLNLEDGLPCGPCQQCCSGICRPVSFKSYSPFSWKSCTD</sequence>
<evidence type="ECO:0000256" key="1">
    <source>
        <dbReference type="ARBA" id="ARBA00004613"/>
    </source>
</evidence>
<feature type="chain" id="PRO_5005517850" evidence="6">
    <location>
        <begin position="19"/>
        <end position="104"/>
    </location>
</feature>
<dbReference type="GO" id="GO:0005576">
    <property type="term" value="C:extracellular region"/>
    <property type="evidence" value="ECO:0007669"/>
    <property type="project" value="UniProtKB-SubCell"/>
</dbReference>
<reference evidence="7" key="1">
    <citation type="submission" date="2012-12" db="EMBL/GenBank/DDBJ databases">
        <title>Identification and characterization of a phenylalanine ammonia-lyase gene family in Isatis indigotica Fort.</title>
        <authorList>
            <person name="Liu Q."/>
            <person name="Chen J."/>
            <person name="Zhou X."/>
            <person name="Di P."/>
            <person name="Xiao Y."/>
            <person name="Xuan H."/>
            <person name="Zhang L."/>
            <person name="Chen W."/>
        </authorList>
    </citation>
    <scope>NUCLEOTIDE SEQUENCE</scope>
    <source>
        <tissue evidence="7">Salivary gland</tissue>
    </source>
</reference>
<protein>
    <submittedName>
        <fullName evidence="7">Putative ixostatin</fullName>
    </submittedName>
</protein>
<evidence type="ECO:0000256" key="4">
    <source>
        <dbReference type="ARBA" id="ARBA00023180"/>
    </source>
</evidence>
<accession>A0A0K8RJ23</accession>
<evidence type="ECO:0000256" key="3">
    <source>
        <dbReference type="ARBA" id="ARBA00022729"/>
    </source>
</evidence>
<organism evidence="7">
    <name type="scientific">Ixodes ricinus</name>
    <name type="common">Common tick</name>
    <name type="synonym">Acarus ricinus</name>
    <dbReference type="NCBI Taxonomy" id="34613"/>
    <lineage>
        <taxon>Eukaryota</taxon>
        <taxon>Metazoa</taxon>
        <taxon>Ecdysozoa</taxon>
        <taxon>Arthropoda</taxon>
        <taxon>Chelicerata</taxon>
        <taxon>Arachnida</taxon>
        <taxon>Acari</taxon>
        <taxon>Parasitiformes</taxon>
        <taxon>Ixodida</taxon>
        <taxon>Ixodoidea</taxon>
        <taxon>Ixodidae</taxon>
        <taxon>Ixodinae</taxon>
        <taxon>Ixodes</taxon>
    </lineage>
</organism>
<keyword evidence="2" id="KW-0964">Secreted</keyword>
<comment type="similarity">
    <text evidence="5">Belongs to the salp15 family.</text>
</comment>
<dbReference type="Pfam" id="PF12115">
    <property type="entry name" value="Salp15"/>
    <property type="match status" value="1"/>
</dbReference>
<dbReference type="AlphaFoldDB" id="A0A0K8RJ23"/>
<keyword evidence="4" id="KW-0325">Glycoprotein</keyword>
<keyword evidence="3 6" id="KW-0732">Signal</keyword>
<evidence type="ECO:0000256" key="2">
    <source>
        <dbReference type="ARBA" id="ARBA00022525"/>
    </source>
</evidence>
<evidence type="ECO:0000256" key="5">
    <source>
        <dbReference type="ARBA" id="ARBA00034321"/>
    </source>
</evidence>
<name>A0A0K8RJ23_IXORI</name>
<evidence type="ECO:0000313" key="7">
    <source>
        <dbReference type="EMBL" id="JAA71086.1"/>
    </source>
</evidence>
<dbReference type="EMBL" id="GADI01002722">
    <property type="protein sequence ID" value="JAA71086.1"/>
    <property type="molecule type" value="mRNA"/>
</dbReference>